<gene>
    <name evidence="2" type="ORF">SAMN02745165_01628</name>
</gene>
<dbReference type="AlphaFoldDB" id="A0A1M6GQ07"/>
<evidence type="ECO:0000313" key="3">
    <source>
        <dbReference type="Proteomes" id="UP000184171"/>
    </source>
</evidence>
<keyword evidence="1" id="KW-0812">Transmembrane</keyword>
<name>A0A1M6GQ07_MALRU</name>
<feature type="transmembrane region" description="Helical" evidence="1">
    <location>
        <begin position="83"/>
        <end position="101"/>
    </location>
</feature>
<sequence>MPKSSALFAVCFVAGLLGALVSSTALWAAGEYGVSSLLGVQLAPNFKQSWLFPQMMIGGLWGLGYFFTVGIPRHRRHWIRKALWFSLLPSAFTLFYLYPYVQHKGLAGFELGMLTPLLIFLSNLVWGFFTGFFTRLFWGR</sequence>
<dbReference type="OrthoDB" id="458509at2"/>
<keyword evidence="3" id="KW-1185">Reference proteome</keyword>
<reference evidence="2 3" key="1">
    <citation type="submission" date="2016-11" db="EMBL/GenBank/DDBJ databases">
        <authorList>
            <person name="Jaros S."/>
            <person name="Januszkiewicz K."/>
            <person name="Wedrychowicz H."/>
        </authorList>
    </citation>
    <scope>NUCLEOTIDE SEQUENCE [LARGE SCALE GENOMIC DNA]</scope>
    <source>
        <strain evidence="2 3">DSM 5091</strain>
    </source>
</reference>
<dbReference type="RefSeq" id="WP_072907661.1">
    <property type="nucleotide sequence ID" value="NZ_FQZT01000004.1"/>
</dbReference>
<proteinExistence type="predicted"/>
<feature type="transmembrane region" description="Helical" evidence="1">
    <location>
        <begin position="113"/>
        <end position="138"/>
    </location>
</feature>
<keyword evidence="1" id="KW-1133">Transmembrane helix</keyword>
<feature type="transmembrane region" description="Helical" evidence="1">
    <location>
        <begin position="52"/>
        <end position="71"/>
    </location>
</feature>
<accession>A0A1M6GQ07</accession>
<keyword evidence="1" id="KW-0472">Membrane</keyword>
<dbReference type="EMBL" id="FQZT01000004">
    <property type="protein sequence ID" value="SHJ12031.1"/>
    <property type="molecule type" value="Genomic_DNA"/>
</dbReference>
<protein>
    <submittedName>
        <fullName evidence="2">Uncharacterized protein</fullName>
    </submittedName>
</protein>
<evidence type="ECO:0000313" key="2">
    <source>
        <dbReference type="EMBL" id="SHJ12031.1"/>
    </source>
</evidence>
<organism evidence="2 3">
    <name type="scientific">Malonomonas rubra DSM 5091</name>
    <dbReference type="NCBI Taxonomy" id="1122189"/>
    <lineage>
        <taxon>Bacteria</taxon>
        <taxon>Pseudomonadati</taxon>
        <taxon>Thermodesulfobacteriota</taxon>
        <taxon>Desulfuromonadia</taxon>
        <taxon>Desulfuromonadales</taxon>
        <taxon>Geopsychrobacteraceae</taxon>
        <taxon>Malonomonas</taxon>
    </lineage>
</organism>
<dbReference type="STRING" id="1122189.SAMN02745165_01628"/>
<dbReference type="Proteomes" id="UP000184171">
    <property type="component" value="Unassembled WGS sequence"/>
</dbReference>
<evidence type="ECO:0000256" key="1">
    <source>
        <dbReference type="SAM" id="Phobius"/>
    </source>
</evidence>